<comment type="caution">
    <text evidence="3">The sequence shown here is derived from an EMBL/GenBank/DDBJ whole genome shotgun (WGS) entry which is preliminary data.</text>
</comment>
<dbReference type="InterPro" id="IPR037171">
    <property type="entry name" value="NagB/RpiA_transferase-like"/>
</dbReference>
<evidence type="ECO:0000256" key="1">
    <source>
        <dbReference type="ARBA" id="ARBA00023277"/>
    </source>
</evidence>
<evidence type="ECO:0000259" key="2">
    <source>
        <dbReference type="Pfam" id="PF01182"/>
    </source>
</evidence>
<feature type="domain" description="Glucosamine/galactosamine-6-phosphate isomerase" evidence="2">
    <location>
        <begin position="17"/>
        <end position="223"/>
    </location>
</feature>
<dbReference type="InterPro" id="IPR006148">
    <property type="entry name" value="Glc/Gal-6P_isomerase"/>
</dbReference>
<gene>
    <name evidence="3" type="ORF">NT03LS_3133</name>
</gene>
<proteinExistence type="predicted"/>
<accession>E3ZU64</accession>
<dbReference type="Gene3D" id="3.40.50.1360">
    <property type="match status" value="1"/>
</dbReference>
<name>E3ZU64_LISSE</name>
<dbReference type="EMBL" id="ADXJ01001063">
    <property type="protein sequence ID" value="EFR98833.1"/>
    <property type="molecule type" value="Genomic_DNA"/>
</dbReference>
<organism evidence="3">
    <name type="scientific">Listeria seeligeri FSL N1-067</name>
    <dbReference type="NCBI Taxonomy" id="702453"/>
    <lineage>
        <taxon>Bacteria</taxon>
        <taxon>Bacillati</taxon>
        <taxon>Bacillota</taxon>
        <taxon>Bacilli</taxon>
        <taxon>Bacillales</taxon>
        <taxon>Listeriaceae</taxon>
        <taxon>Listeria</taxon>
    </lineage>
</organism>
<evidence type="ECO:0000313" key="3">
    <source>
        <dbReference type="EMBL" id="EFR98833.1"/>
    </source>
</evidence>
<dbReference type="InterPro" id="IPR052960">
    <property type="entry name" value="GlcN6P_deaminase-like"/>
</dbReference>
<dbReference type="GO" id="GO:0005975">
    <property type="term" value="P:carbohydrate metabolic process"/>
    <property type="evidence" value="ECO:0007669"/>
    <property type="project" value="InterPro"/>
</dbReference>
<dbReference type="GO" id="GO:0006044">
    <property type="term" value="P:N-acetylglucosamine metabolic process"/>
    <property type="evidence" value="ECO:0007669"/>
    <property type="project" value="InterPro"/>
</dbReference>
<reference evidence="3" key="1">
    <citation type="journal article" date="2010" name="Microbiol. Resour. Announc.">
        <title>Comparative genomics of the bacterial genus Listeria: Genome evolution is characterized by limited gene acquisition and limited gene loss.</title>
        <authorList>
            <person name="den Bakker H.C."/>
            <person name="Cummings C.A."/>
            <person name="Ferreira V."/>
            <person name="Vatta P."/>
            <person name="Orsi R.H."/>
            <person name="Degoricija L."/>
            <person name="Barker M."/>
            <person name="Petrauskene O."/>
            <person name="Furtado M.R."/>
            <person name="Wiedmann M."/>
        </authorList>
    </citation>
    <scope>NUCLEOTIDE SEQUENCE [LARGE SCALE GENOMIC DNA]</scope>
    <source>
        <strain evidence="3">FSL N1-067</strain>
    </source>
</reference>
<dbReference type="PANTHER" id="PTHR42892">
    <property type="entry name" value="GLUCOSAMINE-6-PHOSPHATE DEAMINASE-LIKE PROTEIN BT_0258-RELATED"/>
    <property type="match status" value="1"/>
</dbReference>
<sequence length="242" mass="26995">MKKMKIIIEKDYENMSKTTMQLLLGKMYQDKEVHLAITAGSTPKRMYEMLVAEMSEKAPLTNVCYYNFDEIPIGEEKFGVTIGNLKKMYFDPAGIPEEQIHVLDTKNYTEHEAHLKRVGGLDAILIGIGEDGHFCGNLPGVTKFGDETRLVSVDSRPDMHDILLGEVGGDPNKVPEYYVTMGPKSVMHAKEIIMFANGKKKAAIIKKALQGEVTEEVPSSIFQLHPNFTVVLDTEAASELSR</sequence>
<dbReference type="PATRIC" id="fig|702453.3.peg.2594"/>
<protein>
    <submittedName>
        <fullName evidence="3">Putative 6-phosphogluconolactonase</fullName>
    </submittedName>
</protein>
<dbReference type="AlphaFoldDB" id="E3ZU64"/>
<dbReference type="PANTHER" id="PTHR42892:SF1">
    <property type="entry name" value="GLUCOSAMINE-6-PHOSPHATE ISOMERASE"/>
    <property type="match status" value="1"/>
</dbReference>
<dbReference type="SUPFAM" id="SSF100950">
    <property type="entry name" value="NagB/RpiA/CoA transferase-like"/>
    <property type="match status" value="1"/>
</dbReference>
<dbReference type="Proteomes" id="UP000004302">
    <property type="component" value="Chromosome"/>
</dbReference>
<dbReference type="GO" id="GO:0004342">
    <property type="term" value="F:glucosamine-6-phosphate deaminase activity"/>
    <property type="evidence" value="ECO:0007669"/>
    <property type="project" value="InterPro"/>
</dbReference>
<dbReference type="HOGENOM" id="CLU_049611_1_1_9"/>
<dbReference type="Pfam" id="PF01182">
    <property type="entry name" value="Glucosamine_iso"/>
    <property type="match status" value="1"/>
</dbReference>
<keyword evidence="1" id="KW-0119">Carbohydrate metabolism</keyword>
<dbReference type="CDD" id="cd01399">
    <property type="entry name" value="GlcN6P_deaminase"/>
    <property type="match status" value="1"/>
</dbReference>
<dbReference type="InterPro" id="IPR004547">
    <property type="entry name" value="Glucosamine6P_isomerase"/>
</dbReference>
<dbReference type="NCBIfam" id="NF009022">
    <property type="entry name" value="PRK12358.1"/>
    <property type="match status" value="1"/>
</dbReference>